<feature type="domain" description="AMP-dependent synthetase/ligase" evidence="3">
    <location>
        <begin position="42"/>
        <end position="432"/>
    </location>
</feature>
<dbReference type="PANTHER" id="PTHR24096:SF149">
    <property type="entry name" value="AMP-BINDING DOMAIN-CONTAINING PROTEIN-RELATED"/>
    <property type="match status" value="1"/>
</dbReference>
<dbReference type="InterPro" id="IPR000873">
    <property type="entry name" value="AMP-dep_synth/lig_dom"/>
</dbReference>
<dbReference type="InterPro" id="IPR045851">
    <property type="entry name" value="AMP-bd_C_sf"/>
</dbReference>
<sequence length="593" mass="65013">MIIHTSLNQPIDDREFFDGTIPDFIRTSPFVNDTTPFFIDAATGEQLSQRQLWKMSNDFLTIFRQHGLGNARDNVSDPSMGDVFITLFPNCIWAGPVHWAALDAGATLSPASCSYTVQEFAHQLQLVVPKMVVYSEPFKQLLEDAIIVSKTNPTILSLEQLIEDSERVPLAQANFQFANRLQLRPKESITRVAYLAMSSGTSGGLFKAVRITHGNITSNAIMSTKSSNALLKTNQVASAIIPVSHLYGLAQFLVFGVHRGTAAVFHKGFDFIEFLDAAVKYKVNIFPLVPPIIILLAKHPFTQKYVPDLKRNLTTVLSGAAPLGVKATEEFLERITGRKDGVSEYGTLRVIQGWGMTETSPVCTLFDPEVPVAHIRSVGKLVSNTEARVVSEGVDQPACDVDPASLDAAIKAGGLPTGEILIRGPHVMDGYHKNPSANADAFEEASDWTPDMPWYKKRWLRTGDVGFFDLQGRVMIVDRTKELIKSMGKQVAPAELEDALLANPLVADCAVIGVMDVDKGTESPRAFVVLRDPKADAVGILKSLNSQMPKYKNLHGGIVVVEAVPRNPSGKVLRRLLRDRKDDVVLGLDVSKL</sequence>
<dbReference type="InterPro" id="IPR042099">
    <property type="entry name" value="ANL_N_sf"/>
</dbReference>
<feature type="domain" description="AMP-binding enzyme C-terminal" evidence="4">
    <location>
        <begin position="495"/>
        <end position="571"/>
    </location>
</feature>
<reference evidence="5 6" key="1">
    <citation type="journal article" date="2016" name="PLoS ONE">
        <title>Sequence Assembly of Yarrowia lipolytica Strain W29/CLIB89 Shows Transposable Element Diversity.</title>
        <authorList>
            <person name="Magnan C."/>
            <person name="Yu J."/>
            <person name="Chang I."/>
            <person name="Jahn E."/>
            <person name="Kanomata Y."/>
            <person name="Wu J."/>
            <person name="Zeller M."/>
            <person name="Oakes M."/>
            <person name="Baldi P."/>
            <person name="Sandmeyer S."/>
        </authorList>
    </citation>
    <scope>NUCLEOTIDE SEQUENCE [LARGE SCALE GENOMIC DNA]</scope>
    <source>
        <strain evidence="6">CLIB89(W29)</strain>
    </source>
</reference>
<evidence type="ECO:0000259" key="4">
    <source>
        <dbReference type="Pfam" id="PF13193"/>
    </source>
</evidence>
<dbReference type="GeneID" id="2908078"/>
<dbReference type="AlphaFoldDB" id="A0A1D8NM95"/>
<dbReference type="Proteomes" id="UP000182444">
    <property type="component" value="Chromosome 1F"/>
</dbReference>
<dbReference type="InterPro" id="IPR025110">
    <property type="entry name" value="AMP-bd_C"/>
</dbReference>
<evidence type="ECO:0000256" key="1">
    <source>
        <dbReference type="ARBA" id="ARBA00006432"/>
    </source>
</evidence>
<gene>
    <name evidence="5" type="ORF">YALI1_F09720g</name>
</gene>
<organism evidence="5 6">
    <name type="scientific">Yarrowia lipolytica</name>
    <name type="common">Candida lipolytica</name>
    <dbReference type="NCBI Taxonomy" id="4952"/>
    <lineage>
        <taxon>Eukaryota</taxon>
        <taxon>Fungi</taxon>
        <taxon>Dikarya</taxon>
        <taxon>Ascomycota</taxon>
        <taxon>Saccharomycotina</taxon>
        <taxon>Dipodascomycetes</taxon>
        <taxon>Dipodascales</taxon>
        <taxon>Dipodascales incertae sedis</taxon>
        <taxon>Yarrowia</taxon>
    </lineage>
</organism>
<dbReference type="eggNOG" id="KOG1176">
    <property type="taxonomic scope" value="Eukaryota"/>
</dbReference>
<dbReference type="VEuPathDB" id="FungiDB:YALI0_F06556g"/>
<comment type="similarity">
    <text evidence="1">Belongs to the ATP-dependent AMP-binding enzyme family.</text>
</comment>
<proteinExistence type="inferred from homology"/>
<evidence type="ECO:0000313" key="5">
    <source>
        <dbReference type="EMBL" id="AOW06764.1"/>
    </source>
</evidence>
<accession>A0A1D8NM95</accession>
<dbReference type="RefSeq" id="XP_505085.3">
    <property type="nucleotide sequence ID" value="XM_505085.3"/>
</dbReference>
<dbReference type="VEuPathDB" id="FungiDB:YALI1_F09720g"/>
<dbReference type="PANTHER" id="PTHR24096">
    <property type="entry name" value="LONG-CHAIN-FATTY-ACID--COA LIGASE"/>
    <property type="match status" value="1"/>
</dbReference>
<dbReference type="SUPFAM" id="SSF56801">
    <property type="entry name" value="Acetyl-CoA synthetase-like"/>
    <property type="match status" value="1"/>
</dbReference>
<dbReference type="SMR" id="A0A1D8NM95"/>
<evidence type="ECO:0000256" key="2">
    <source>
        <dbReference type="ARBA" id="ARBA00022598"/>
    </source>
</evidence>
<dbReference type="GO" id="GO:0016405">
    <property type="term" value="F:CoA-ligase activity"/>
    <property type="evidence" value="ECO:0007669"/>
    <property type="project" value="TreeGrafter"/>
</dbReference>
<dbReference type="Gene3D" id="3.40.50.12780">
    <property type="entry name" value="N-terminal domain of ligase-like"/>
    <property type="match status" value="1"/>
</dbReference>
<keyword evidence="2" id="KW-0436">Ligase</keyword>
<dbReference type="Pfam" id="PF13193">
    <property type="entry name" value="AMP-binding_C"/>
    <property type="match status" value="1"/>
</dbReference>
<dbReference type="KEGG" id="yli:2908078"/>
<dbReference type="Gene3D" id="3.30.300.30">
    <property type="match status" value="1"/>
</dbReference>
<dbReference type="EMBL" id="CP017558">
    <property type="protein sequence ID" value="AOW06764.1"/>
    <property type="molecule type" value="Genomic_DNA"/>
</dbReference>
<dbReference type="Pfam" id="PF00501">
    <property type="entry name" value="AMP-binding"/>
    <property type="match status" value="1"/>
</dbReference>
<dbReference type="OMA" id="CHRGRIA"/>
<evidence type="ECO:0000259" key="3">
    <source>
        <dbReference type="Pfam" id="PF00501"/>
    </source>
</evidence>
<dbReference type="GO" id="GO:0019748">
    <property type="term" value="P:secondary metabolic process"/>
    <property type="evidence" value="ECO:0007669"/>
    <property type="project" value="TreeGrafter"/>
</dbReference>
<name>A0A1D8NM95_YARLL</name>
<protein>
    <submittedName>
        <fullName evidence="5">Uncharacterized protein</fullName>
    </submittedName>
</protein>
<evidence type="ECO:0000313" key="6">
    <source>
        <dbReference type="Proteomes" id="UP000182444"/>
    </source>
</evidence>